<dbReference type="Pfam" id="PF00248">
    <property type="entry name" value="Aldo_ket_red"/>
    <property type="match status" value="1"/>
</dbReference>
<evidence type="ECO:0000259" key="2">
    <source>
        <dbReference type="Pfam" id="PF00248"/>
    </source>
</evidence>
<dbReference type="Proteomes" id="UP000271548">
    <property type="component" value="Unassembled WGS sequence"/>
</dbReference>
<dbReference type="EMBL" id="RAZS01000002">
    <property type="protein sequence ID" value="RKN22646.1"/>
    <property type="molecule type" value="Genomic_DNA"/>
</dbReference>
<reference evidence="5 6" key="1">
    <citation type="submission" date="2018-09" db="EMBL/GenBank/DDBJ databases">
        <title>Micromonospora sp. nov. MS1-9, isolated from a root of Musa sp.</title>
        <authorList>
            <person name="Kuncharoen N."/>
            <person name="Kudo T."/>
            <person name="Ohkuma M."/>
            <person name="Yuki M."/>
            <person name="Tanasupawat S."/>
        </authorList>
    </citation>
    <scope>NUCLEOTIDE SEQUENCE [LARGE SCALE GENOMIC DNA]</scope>
    <source>
        <strain evidence="4 6">MS1-9</strain>
        <strain evidence="3 5">NGC1-4</strain>
    </source>
</reference>
<keyword evidence="1" id="KW-0560">Oxidoreductase</keyword>
<evidence type="ECO:0000313" key="3">
    <source>
        <dbReference type="EMBL" id="RKN22646.1"/>
    </source>
</evidence>
<accession>A0A3A9YKP0</accession>
<dbReference type="Gene3D" id="3.20.20.100">
    <property type="entry name" value="NADP-dependent oxidoreductase domain"/>
    <property type="match status" value="1"/>
</dbReference>
<dbReference type="PRINTS" id="PR00069">
    <property type="entry name" value="ALDKETRDTASE"/>
</dbReference>
<comment type="caution">
    <text evidence="4">The sequence shown here is derived from an EMBL/GenBank/DDBJ whole genome shotgun (WGS) entry which is preliminary data.</text>
</comment>
<evidence type="ECO:0000313" key="6">
    <source>
        <dbReference type="Proteomes" id="UP000275865"/>
    </source>
</evidence>
<dbReference type="SUPFAM" id="SSF51430">
    <property type="entry name" value="NAD(P)-linked oxidoreductase"/>
    <property type="match status" value="1"/>
</dbReference>
<keyword evidence="5" id="KW-1185">Reference proteome</keyword>
<dbReference type="InterPro" id="IPR036812">
    <property type="entry name" value="NAD(P)_OxRdtase_dom_sf"/>
</dbReference>
<dbReference type="InterPro" id="IPR050523">
    <property type="entry name" value="AKR_Detox_Biosynth"/>
</dbReference>
<gene>
    <name evidence="4" type="ORF">D7044_09990</name>
    <name evidence="3" type="ORF">D7147_06040</name>
</gene>
<dbReference type="FunFam" id="3.20.20.100:FF:000004">
    <property type="entry name" value="Oxidoreductase, aldo/keto reductase"/>
    <property type="match status" value="1"/>
</dbReference>
<dbReference type="AlphaFoldDB" id="A0A3A9YKP0"/>
<dbReference type="GO" id="GO:0016491">
    <property type="term" value="F:oxidoreductase activity"/>
    <property type="evidence" value="ECO:0007669"/>
    <property type="project" value="UniProtKB-KW"/>
</dbReference>
<sequence>MKYRLLGRTGVWVSEISLGTMTFGGATHPVWGALGALGPSEADRLVGAALDAGVNFIDTADFYSDGESEELLGQVLKDRRRDVVLATKLYSPVGPGPNDNGLSRLHVMRALEDSLRRLRTDHIDLYQIHQFDHLTPIEETLSALDDAVRQGKIRYLGCANLAAWQISHALGVSAQHHQARFVSAQVYYSLLGRDVERELVPMAEAQGVGLTVWSPLAGGFLSGKVTRDGVTDEGSRHAGSGYDFPPIDRERGHDVLDVVRAVAARHGVSPARVSIAWLLAQRAVSSVIVGARKVEQLVDNVAATDLTLTEQDLAELDAVSALPTAYPNWIQQMFAPTRVPQQRGVAVPDPA</sequence>
<dbReference type="CDD" id="cd19091">
    <property type="entry name" value="AKR_PsAKR"/>
    <property type="match status" value="1"/>
</dbReference>
<dbReference type="GO" id="GO:0005829">
    <property type="term" value="C:cytosol"/>
    <property type="evidence" value="ECO:0007669"/>
    <property type="project" value="TreeGrafter"/>
</dbReference>
<evidence type="ECO:0000256" key="1">
    <source>
        <dbReference type="ARBA" id="ARBA00023002"/>
    </source>
</evidence>
<dbReference type="OrthoDB" id="3170516at2"/>
<dbReference type="InterPro" id="IPR020471">
    <property type="entry name" value="AKR"/>
</dbReference>
<dbReference type="Proteomes" id="UP000275865">
    <property type="component" value="Unassembled WGS sequence"/>
</dbReference>
<protein>
    <submittedName>
        <fullName evidence="4">Aldo/keto reductase</fullName>
    </submittedName>
</protein>
<proteinExistence type="predicted"/>
<evidence type="ECO:0000313" key="5">
    <source>
        <dbReference type="Proteomes" id="UP000271548"/>
    </source>
</evidence>
<dbReference type="PANTHER" id="PTHR43364:SF18">
    <property type="entry name" value="OXIDOREDUCTASE"/>
    <property type="match status" value="1"/>
</dbReference>
<name>A0A3A9YKP0_9ACTN</name>
<dbReference type="InterPro" id="IPR023210">
    <property type="entry name" value="NADP_OxRdtase_dom"/>
</dbReference>
<dbReference type="EMBL" id="RAZT01000004">
    <property type="protein sequence ID" value="RKN34186.1"/>
    <property type="molecule type" value="Genomic_DNA"/>
</dbReference>
<feature type="domain" description="NADP-dependent oxidoreductase" evidence="2">
    <location>
        <begin position="15"/>
        <end position="320"/>
    </location>
</feature>
<organism evidence="4 6">
    <name type="scientific">Micromonospora musae</name>
    <dbReference type="NCBI Taxonomy" id="1894970"/>
    <lineage>
        <taxon>Bacteria</taxon>
        <taxon>Bacillati</taxon>
        <taxon>Actinomycetota</taxon>
        <taxon>Actinomycetes</taxon>
        <taxon>Micromonosporales</taxon>
        <taxon>Micromonosporaceae</taxon>
        <taxon>Micromonospora</taxon>
    </lineage>
</organism>
<evidence type="ECO:0000313" key="4">
    <source>
        <dbReference type="EMBL" id="RKN34186.1"/>
    </source>
</evidence>
<dbReference type="RefSeq" id="WP_120675247.1">
    <property type="nucleotide sequence ID" value="NZ_RAZS01000002.1"/>
</dbReference>
<dbReference type="PANTHER" id="PTHR43364">
    <property type="entry name" value="NADH-SPECIFIC METHYLGLYOXAL REDUCTASE-RELATED"/>
    <property type="match status" value="1"/>
</dbReference>